<feature type="region of interest" description="Disordered" evidence="1">
    <location>
        <begin position="1"/>
        <end position="36"/>
    </location>
</feature>
<protein>
    <submittedName>
        <fullName evidence="2">Uncharacterized protein</fullName>
    </submittedName>
</protein>
<organism evidence="2 3">
    <name type="scientific">Zizania palustris</name>
    <name type="common">Northern wild rice</name>
    <dbReference type="NCBI Taxonomy" id="103762"/>
    <lineage>
        <taxon>Eukaryota</taxon>
        <taxon>Viridiplantae</taxon>
        <taxon>Streptophyta</taxon>
        <taxon>Embryophyta</taxon>
        <taxon>Tracheophyta</taxon>
        <taxon>Spermatophyta</taxon>
        <taxon>Magnoliopsida</taxon>
        <taxon>Liliopsida</taxon>
        <taxon>Poales</taxon>
        <taxon>Poaceae</taxon>
        <taxon>BOP clade</taxon>
        <taxon>Oryzoideae</taxon>
        <taxon>Oryzeae</taxon>
        <taxon>Zizaniinae</taxon>
        <taxon>Zizania</taxon>
    </lineage>
</organism>
<comment type="caution">
    <text evidence="2">The sequence shown here is derived from an EMBL/GenBank/DDBJ whole genome shotgun (WGS) entry which is preliminary data.</text>
</comment>
<evidence type="ECO:0000313" key="3">
    <source>
        <dbReference type="Proteomes" id="UP000729402"/>
    </source>
</evidence>
<dbReference type="Proteomes" id="UP000729402">
    <property type="component" value="Unassembled WGS sequence"/>
</dbReference>
<reference evidence="2" key="1">
    <citation type="journal article" date="2021" name="bioRxiv">
        <title>Whole Genome Assembly and Annotation of Northern Wild Rice, Zizania palustris L., Supports a Whole Genome Duplication in the Zizania Genus.</title>
        <authorList>
            <person name="Haas M."/>
            <person name="Kono T."/>
            <person name="Macchietto M."/>
            <person name="Millas R."/>
            <person name="McGilp L."/>
            <person name="Shao M."/>
            <person name="Duquette J."/>
            <person name="Hirsch C.N."/>
            <person name="Kimball J."/>
        </authorList>
    </citation>
    <scope>NUCLEOTIDE SEQUENCE</scope>
    <source>
        <tissue evidence="2">Fresh leaf tissue</tissue>
    </source>
</reference>
<sequence length="111" mass="12479">MNPPFKKLTWPSPSSHAPRSIDSISGGAKVDLGPNRTVADPPPVAVGGRLLCAFLALASVRIGRRRSRTLRALPIYLWIYLWRNAKKEDAIDDHVTNFVCYKTRQNRCILH</sequence>
<evidence type="ECO:0000313" key="2">
    <source>
        <dbReference type="EMBL" id="KAG8046854.1"/>
    </source>
</evidence>
<dbReference type="AlphaFoldDB" id="A0A8J5RWB4"/>
<reference evidence="2" key="2">
    <citation type="submission" date="2021-02" db="EMBL/GenBank/DDBJ databases">
        <authorList>
            <person name="Kimball J.A."/>
            <person name="Haas M.W."/>
            <person name="Macchietto M."/>
            <person name="Kono T."/>
            <person name="Duquette J."/>
            <person name="Shao M."/>
        </authorList>
    </citation>
    <scope>NUCLEOTIDE SEQUENCE</scope>
    <source>
        <tissue evidence="2">Fresh leaf tissue</tissue>
    </source>
</reference>
<accession>A0A8J5RWB4</accession>
<dbReference type="EMBL" id="JAAALK010000290">
    <property type="protein sequence ID" value="KAG8046854.1"/>
    <property type="molecule type" value="Genomic_DNA"/>
</dbReference>
<gene>
    <name evidence="2" type="ORF">GUJ93_ZPchr0008g11396</name>
</gene>
<proteinExistence type="predicted"/>
<name>A0A8J5RWB4_ZIZPA</name>
<evidence type="ECO:0000256" key="1">
    <source>
        <dbReference type="SAM" id="MobiDB-lite"/>
    </source>
</evidence>
<keyword evidence="3" id="KW-1185">Reference proteome</keyword>